<keyword evidence="6 11" id="KW-0067">ATP-binding</keyword>
<dbReference type="PANTHER" id="PTHR42771:SF2">
    <property type="entry name" value="IRON(3+)-HYDROXAMATE IMPORT ATP-BINDING PROTEIN FHUC"/>
    <property type="match status" value="1"/>
</dbReference>
<dbReference type="InterPro" id="IPR003593">
    <property type="entry name" value="AAA+_ATPase"/>
</dbReference>
<dbReference type="RefSeq" id="WP_134210539.1">
    <property type="nucleotide sequence ID" value="NZ_CP038015.1"/>
</dbReference>
<keyword evidence="5" id="KW-0547">Nucleotide-binding</keyword>
<evidence type="ECO:0000256" key="7">
    <source>
        <dbReference type="ARBA" id="ARBA00023004"/>
    </source>
</evidence>
<proteinExistence type="predicted"/>
<dbReference type="Gene3D" id="3.40.50.300">
    <property type="entry name" value="P-loop containing nucleotide triphosphate hydrolases"/>
    <property type="match status" value="2"/>
</dbReference>
<evidence type="ECO:0000256" key="2">
    <source>
        <dbReference type="ARBA" id="ARBA00022448"/>
    </source>
</evidence>
<dbReference type="GO" id="GO:0005524">
    <property type="term" value="F:ATP binding"/>
    <property type="evidence" value="ECO:0007669"/>
    <property type="project" value="UniProtKB-KW"/>
</dbReference>
<evidence type="ECO:0000256" key="6">
    <source>
        <dbReference type="ARBA" id="ARBA00022840"/>
    </source>
</evidence>
<evidence type="ECO:0000256" key="9">
    <source>
        <dbReference type="ARBA" id="ARBA00023136"/>
    </source>
</evidence>
<dbReference type="SMART" id="SM00382">
    <property type="entry name" value="AAA"/>
    <property type="match status" value="1"/>
</dbReference>
<keyword evidence="7" id="KW-0408">Iron</keyword>
<evidence type="ECO:0000256" key="4">
    <source>
        <dbReference type="ARBA" id="ARBA00022496"/>
    </source>
</evidence>
<gene>
    <name evidence="11" type="ORF">E2636_12780</name>
</gene>
<dbReference type="SUPFAM" id="SSF52540">
    <property type="entry name" value="P-loop containing nucleoside triphosphate hydrolases"/>
    <property type="match status" value="1"/>
</dbReference>
<evidence type="ECO:0000256" key="5">
    <source>
        <dbReference type="ARBA" id="ARBA00022741"/>
    </source>
</evidence>
<keyword evidence="9" id="KW-0472">Membrane</keyword>
<sequence>MSLRSVTIIKDKVNDRSYPFSIPSIKGSNSITFTSEVTFFVGENGSGKSTLLEAIAYQCGFNTAGGGRNNMYEIKSSNSTLGEHIRLSWLPKINQGFFLRAESFFHFASYLDQLSVDSPDIFRSYGGKSLHEQSHGEAFFSLFNNRFGQKGIYLLDEPEAALSPARQLALLRIIRQLVKEGNSQFIIATHSPILLGYPESKILNFDTTPVSEIEYEDTDHYQIMKGFLNRRDLYLKELFKEDTE</sequence>
<dbReference type="InterPro" id="IPR027417">
    <property type="entry name" value="P-loop_NTPase"/>
</dbReference>
<dbReference type="Proteomes" id="UP000294292">
    <property type="component" value="Chromosome"/>
</dbReference>
<dbReference type="EMBL" id="CP038015">
    <property type="protein sequence ID" value="QBP41970.1"/>
    <property type="molecule type" value="Genomic_DNA"/>
</dbReference>
<comment type="subcellular location">
    <subcellularLocation>
        <location evidence="1">Cell membrane</location>
        <topology evidence="1">Peripheral membrane protein</topology>
    </subcellularLocation>
</comment>
<dbReference type="InterPro" id="IPR003439">
    <property type="entry name" value="ABC_transporter-like_ATP-bd"/>
</dbReference>
<feature type="domain" description="ABC transporter" evidence="10">
    <location>
        <begin position="3"/>
        <end position="232"/>
    </location>
</feature>
<dbReference type="PROSITE" id="PS50893">
    <property type="entry name" value="ABC_TRANSPORTER_2"/>
    <property type="match status" value="1"/>
</dbReference>
<keyword evidence="4" id="KW-0410">Iron transport</keyword>
<name>A0A4P6ZZ11_9BACL</name>
<keyword evidence="2" id="KW-0813">Transport</keyword>
<evidence type="ECO:0000259" key="10">
    <source>
        <dbReference type="PROSITE" id="PS50893"/>
    </source>
</evidence>
<dbReference type="GO" id="GO:0006302">
    <property type="term" value="P:double-strand break repair"/>
    <property type="evidence" value="ECO:0007669"/>
    <property type="project" value="InterPro"/>
</dbReference>
<dbReference type="PANTHER" id="PTHR42771">
    <property type="entry name" value="IRON(3+)-HYDROXAMATE IMPORT ATP-BINDING PROTEIN FHUC"/>
    <property type="match status" value="1"/>
</dbReference>
<keyword evidence="12" id="KW-1185">Reference proteome</keyword>
<dbReference type="Pfam" id="PF13476">
    <property type="entry name" value="AAA_23"/>
    <property type="match status" value="1"/>
</dbReference>
<evidence type="ECO:0000313" key="11">
    <source>
        <dbReference type="EMBL" id="QBP41970.1"/>
    </source>
</evidence>
<evidence type="ECO:0000256" key="3">
    <source>
        <dbReference type="ARBA" id="ARBA00022475"/>
    </source>
</evidence>
<accession>A0A4P6ZZ11</accession>
<evidence type="ECO:0000256" key="1">
    <source>
        <dbReference type="ARBA" id="ARBA00004202"/>
    </source>
</evidence>
<dbReference type="GO" id="GO:0005886">
    <property type="term" value="C:plasma membrane"/>
    <property type="evidence" value="ECO:0007669"/>
    <property type="project" value="UniProtKB-SubCell"/>
</dbReference>
<dbReference type="KEGG" id="panc:E2636_12780"/>
<evidence type="ECO:0000313" key="12">
    <source>
        <dbReference type="Proteomes" id="UP000294292"/>
    </source>
</evidence>
<dbReference type="Pfam" id="PF13304">
    <property type="entry name" value="AAA_21"/>
    <property type="match status" value="1"/>
</dbReference>
<keyword evidence="8" id="KW-0406">Ion transport</keyword>
<dbReference type="InterPro" id="IPR003959">
    <property type="entry name" value="ATPase_AAA_core"/>
</dbReference>
<dbReference type="AlphaFoldDB" id="A0A4P6ZZ11"/>
<reference evidence="11 12" key="1">
    <citation type="submission" date="2019-03" db="EMBL/GenBank/DDBJ databases">
        <title>Complete genome sequence of Paenisporosarcina antarctica CGMCC 1.6503T.</title>
        <authorList>
            <person name="Rong J.-C."/>
            <person name="Chi N.-Y."/>
            <person name="Zhang Q.-F."/>
        </authorList>
    </citation>
    <scope>NUCLEOTIDE SEQUENCE [LARGE SCALE GENOMIC DNA]</scope>
    <source>
        <strain evidence="11 12">CGMCC 1.6503</strain>
    </source>
</reference>
<dbReference type="InterPro" id="IPR051535">
    <property type="entry name" value="Siderophore_ABC-ATPase"/>
</dbReference>
<protein>
    <submittedName>
        <fullName evidence="11">ATP-binding cassette domain-containing protein</fullName>
    </submittedName>
</protein>
<evidence type="ECO:0000256" key="8">
    <source>
        <dbReference type="ARBA" id="ARBA00023065"/>
    </source>
</evidence>
<dbReference type="InterPro" id="IPR038729">
    <property type="entry name" value="Rad50/SbcC_AAA"/>
</dbReference>
<organism evidence="11 12">
    <name type="scientific">Paenisporosarcina antarctica</name>
    <dbReference type="NCBI Taxonomy" id="417367"/>
    <lineage>
        <taxon>Bacteria</taxon>
        <taxon>Bacillati</taxon>
        <taxon>Bacillota</taxon>
        <taxon>Bacilli</taxon>
        <taxon>Bacillales</taxon>
        <taxon>Caryophanaceae</taxon>
        <taxon>Paenisporosarcina</taxon>
    </lineage>
</organism>
<dbReference type="GO" id="GO:0016887">
    <property type="term" value="F:ATP hydrolysis activity"/>
    <property type="evidence" value="ECO:0007669"/>
    <property type="project" value="InterPro"/>
</dbReference>
<dbReference type="OrthoDB" id="9784297at2"/>
<keyword evidence="3" id="KW-1003">Cell membrane</keyword>
<dbReference type="GO" id="GO:0006826">
    <property type="term" value="P:iron ion transport"/>
    <property type="evidence" value="ECO:0007669"/>
    <property type="project" value="UniProtKB-KW"/>
</dbReference>